<dbReference type="InterPro" id="IPR001375">
    <property type="entry name" value="Peptidase_S9_cat"/>
</dbReference>
<evidence type="ECO:0000259" key="1">
    <source>
        <dbReference type="Pfam" id="PF00326"/>
    </source>
</evidence>
<dbReference type="Pfam" id="PF00326">
    <property type="entry name" value="Peptidase_S9"/>
    <property type="match status" value="1"/>
</dbReference>
<reference evidence="2 3" key="1">
    <citation type="submission" date="2023-01" db="EMBL/GenBank/DDBJ databases">
        <title>Novel species of the genus Asticcacaulis isolated from rivers.</title>
        <authorList>
            <person name="Lu H."/>
        </authorList>
    </citation>
    <scope>NUCLEOTIDE SEQUENCE [LARGE SCALE GENOMIC DNA]</scope>
    <source>
        <strain evidence="2 3">DXS10W</strain>
    </source>
</reference>
<name>A0ABT5IB54_9CAUL</name>
<feature type="domain" description="Peptidase S9 prolyl oligopeptidase catalytic" evidence="1">
    <location>
        <begin position="132"/>
        <end position="253"/>
    </location>
</feature>
<dbReference type="SUPFAM" id="SSF53474">
    <property type="entry name" value="alpha/beta-Hydrolases"/>
    <property type="match status" value="1"/>
</dbReference>
<gene>
    <name evidence="2" type="ORF">PQU94_02880</name>
</gene>
<organism evidence="2 3">
    <name type="scientific">Asticcacaulis currens</name>
    <dbReference type="NCBI Taxonomy" id="2984210"/>
    <lineage>
        <taxon>Bacteria</taxon>
        <taxon>Pseudomonadati</taxon>
        <taxon>Pseudomonadota</taxon>
        <taxon>Alphaproteobacteria</taxon>
        <taxon>Caulobacterales</taxon>
        <taxon>Caulobacteraceae</taxon>
        <taxon>Asticcacaulis</taxon>
    </lineage>
</organism>
<dbReference type="EMBL" id="JAQQKW010000001">
    <property type="protein sequence ID" value="MDC7693222.1"/>
    <property type="molecule type" value="Genomic_DNA"/>
</dbReference>
<protein>
    <submittedName>
        <fullName evidence="2">Prolyl oligopeptidase family serine peptidase</fullName>
    </submittedName>
</protein>
<dbReference type="Gene3D" id="3.40.50.1820">
    <property type="entry name" value="alpha/beta hydrolase"/>
    <property type="match status" value="1"/>
</dbReference>
<dbReference type="InterPro" id="IPR029058">
    <property type="entry name" value="AB_hydrolase_fold"/>
</dbReference>
<comment type="caution">
    <text evidence="2">The sequence shown here is derived from an EMBL/GenBank/DDBJ whole genome shotgun (WGS) entry which is preliminary data.</text>
</comment>
<evidence type="ECO:0000313" key="3">
    <source>
        <dbReference type="Proteomes" id="UP001216595"/>
    </source>
</evidence>
<proteinExistence type="predicted"/>
<dbReference type="RefSeq" id="WP_272739975.1">
    <property type="nucleotide sequence ID" value="NZ_JAQQKW010000001.1"/>
</dbReference>
<dbReference type="Proteomes" id="UP001216595">
    <property type="component" value="Unassembled WGS sequence"/>
</dbReference>
<sequence length="278" mass="29791">MPNATPALPVEAPLPDRVIALSDGAANAPEGAWPDRIHKRITRAEMSVFLAPAPARARALVYGGGGYIHLVHDKEGVEVALWLNAQGIDAYVLTHRMPGQADADGGVWPYDIALTDGLKALDYLASLAPLPLLHVGLSSGGHLAGVMACQDHSQKAKGALIAYAPINANHRDYKAPAGKPDYPPAEKQAFYDAWPIGITAEPHGIPRMPIFLAYALHDQVVPVDHALNLIKAMQQTGSEVDAHIFPQAPHGFALRELDGTHDQWPSLAARWIDKVLVG</sequence>
<evidence type="ECO:0000313" key="2">
    <source>
        <dbReference type="EMBL" id="MDC7693222.1"/>
    </source>
</evidence>
<accession>A0ABT5IB54</accession>
<keyword evidence="3" id="KW-1185">Reference proteome</keyword>